<dbReference type="EMBL" id="JAVREI010000008">
    <property type="protein sequence ID" value="MDT0276734.1"/>
    <property type="molecule type" value="Genomic_DNA"/>
</dbReference>
<evidence type="ECO:0000256" key="1">
    <source>
        <dbReference type="ARBA" id="ARBA00022491"/>
    </source>
</evidence>
<accession>A0ABU2K962</accession>
<protein>
    <submittedName>
        <fullName evidence="7">TetR family transcriptional regulator</fullName>
    </submittedName>
</protein>
<dbReference type="SUPFAM" id="SSF48498">
    <property type="entry name" value="Tetracyclin repressor-like, C-terminal domain"/>
    <property type="match status" value="1"/>
</dbReference>
<keyword evidence="1" id="KW-0678">Repressor</keyword>
<keyword evidence="3 5" id="KW-0238">DNA-binding</keyword>
<dbReference type="RefSeq" id="WP_311345552.1">
    <property type="nucleotide sequence ID" value="NZ_JAVREI010000008.1"/>
</dbReference>
<comment type="caution">
    <text evidence="7">The sequence shown here is derived from an EMBL/GenBank/DDBJ whole genome shotgun (WGS) entry which is preliminary data.</text>
</comment>
<dbReference type="Gene3D" id="1.10.357.10">
    <property type="entry name" value="Tetracycline Repressor, domain 2"/>
    <property type="match status" value="1"/>
</dbReference>
<keyword evidence="4" id="KW-0804">Transcription</keyword>
<feature type="DNA-binding region" description="H-T-H motif" evidence="5">
    <location>
        <begin position="31"/>
        <end position="50"/>
    </location>
</feature>
<dbReference type="Proteomes" id="UP001183222">
    <property type="component" value="Unassembled WGS sequence"/>
</dbReference>
<dbReference type="InterPro" id="IPR050109">
    <property type="entry name" value="HTH-type_TetR-like_transc_reg"/>
</dbReference>
<dbReference type="PANTHER" id="PTHR30055">
    <property type="entry name" value="HTH-TYPE TRANSCRIPTIONAL REGULATOR RUTR"/>
    <property type="match status" value="1"/>
</dbReference>
<evidence type="ECO:0000313" key="8">
    <source>
        <dbReference type="Proteomes" id="UP001183222"/>
    </source>
</evidence>
<evidence type="ECO:0000259" key="6">
    <source>
        <dbReference type="PROSITE" id="PS50977"/>
    </source>
</evidence>
<evidence type="ECO:0000256" key="5">
    <source>
        <dbReference type="PROSITE-ProRule" id="PRU00335"/>
    </source>
</evidence>
<dbReference type="Pfam" id="PF13977">
    <property type="entry name" value="TetR_C_6"/>
    <property type="match status" value="1"/>
</dbReference>
<dbReference type="SUPFAM" id="SSF46689">
    <property type="entry name" value="Homeodomain-like"/>
    <property type="match status" value="1"/>
</dbReference>
<dbReference type="InterPro" id="IPR036271">
    <property type="entry name" value="Tet_transcr_reg_TetR-rel_C_sf"/>
</dbReference>
<evidence type="ECO:0000256" key="4">
    <source>
        <dbReference type="ARBA" id="ARBA00023163"/>
    </source>
</evidence>
<dbReference type="PANTHER" id="PTHR30055:SF234">
    <property type="entry name" value="HTH-TYPE TRANSCRIPTIONAL REGULATOR BETI"/>
    <property type="match status" value="1"/>
</dbReference>
<evidence type="ECO:0000256" key="3">
    <source>
        <dbReference type="ARBA" id="ARBA00023125"/>
    </source>
</evidence>
<evidence type="ECO:0000256" key="2">
    <source>
        <dbReference type="ARBA" id="ARBA00023015"/>
    </source>
</evidence>
<keyword evidence="2" id="KW-0805">Transcription regulation</keyword>
<keyword evidence="8" id="KW-1185">Reference proteome</keyword>
<dbReference type="InterPro" id="IPR001647">
    <property type="entry name" value="HTH_TetR"/>
</dbReference>
<organism evidence="7 8">
    <name type="scientific">Blastococcus goldschmidtiae</name>
    <dbReference type="NCBI Taxonomy" id="3075546"/>
    <lineage>
        <taxon>Bacteria</taxon>
        <taxon>Bacillati</taxon>
        <taxon>Actinomycetota</taxon>
        <taxon>Actinomycetes</taxon>
        <taxon>Geodermatophilales</taxon>
        <taxon>Geodermatophilaceae</taxon>
        <taxon>Blastococcus</taxon>
    </lineage>
</organism>
<sequence length="201" mass="22161">MARKKDQQARRDDLIAATRRRIVDQGLAPVRIRHIAAEAGLSPGLVSYYFPDLEDLFRAVYRDAIDRFSTQRREMVEHMADPRERLTALVRSGLPTGADDETCILLYEFHPQVVRNPAVTAQRALLYERQVNLYESVLEAGSAAGVFALQSPAVSVASNLVALEDAYGHHVVAGISIAREQAESHLLDYASTATGCDLRGA</sequence>
<dbReference type="InterPro" id="IPR039538">
    <property type="entry name" value="BetI_C"/>
</dbReference>
<reference evidence="8" key="1">
    <citation type="submission" date="2023-07" db="EMBL/GenBank/DDBJ databases">
        <title>30 novel species of actinomycetes from the DSMZ collection.</title>
        <authorList>
            <person name="Nouioui I."/>
        </authorList>
    </citation>
    <scope>NUCLEOTIDE SEQUENCE [LARGE SCALE GENOMIC DNA]</scope>
    <source>
        <strain evidence="8">DSM 46792</strain>
    </source>
</reference>
<dbReference type="InterPro" id="IPR009057">
    <property type="entry name" value="Homeodomain-like_sf"/>
</dbReference>
<name>A0ABU2K962_9ACTN</name>
<dbReference type="Pfam" id="PF00440">
    <property type="entry name" value="TetR_N"/>
    <property type="match status" value="1"/>
</dbReference>
<feature type="domain" description="HTH tetR-type" evidence="6">
    <location>
        <begin position="8"/>
        <end position="68"/>
    </location>
</feature>
<evidence type="ECO:0000313" key="7">
    <source>
        <dbReference type="EMBL" id="MDT0276734.1"/>
    </source>
</evidence>
<gene>
    <name evidence="7" type="ORF">RM425_12555</name>
</gene>
<dbReference type="PROSITE" id="PS50977">
    <property type="entry name" value="HTH_TETR_2"/>
    <property type="match status" value="1"/>
</dbReference>
<proteinExistence type="predicted"/>